<feature type="region of interest" description="Disordered" evidence="1">
    <location>
        <begin position="187"/>
        <end position="210"/>
    </location>
</feature>
<feature type="domain" description="WW" evidence="2">
    <location>
        <begin position="34"/>
        <end position="69"/>
    </location>
</feature>
<dbReference type="Proteomes" id="UP000799118">
    <property type="component" value="Unassembled WGS sequence"/>
</dbReference>
<feature type="region of interest" description="Disordered" evidence="1">
    <location>
        <begin position="84"/>
        <end position="162"/>
    </location>
</feature>
<evidence type="ECO:0000313" key="3">
    <source>
        <dbReference type="EMBL" id="KAE9388115.1"/>
    </source>
</evidence>
<dbReference type="Gene3D" id="2.20.70.10">
    <property type="match status" value="1"/>
</dbReference>
<sequence length="218" mass="22689">MYSINKAESVKPLYSFTLMSASPYLPNENSDGRPLPPGWITQYDNKYRAWFYVNTVANPPVTTWVHPLGEAPLPNPTYTAPAVPLPSPGYGYDNGQGQYPGHAGPGYQSSPPPPPQGYSPGPVYNQEENKGFFSGGSSNNGTPAPQMIGSGQAPPHKSGMGMGTMVGVGAASLVGGVILGEMLEGHHDGGHRHHGHHHHQGFGGGGFGPGGGFGGGLF</sequence>
<dbReference type="InterPro" id="IPR036020">
    <property type="entry name" value="WW_dom_sf"/>
</dbReference>
<dbReference type="EMBL" id="ML769760">
    <property type="protein sequence ID" value="KAE9388115.1"/>
    <property type="molecule type" value="Genomic_DNA"/>
</dbReference>
<keyword evidence="4" id="KW-1185">Reference proteome</keyword>
<feature type="compositionally biased region" description="Gly residues" evidence="1">
    <location>
        <begin position="201"/>
        <end position="210"/>
    </location>
</feature>
<dbReference type="SMART" id="SM00456">
    <property type="entry name" value="WW"/>
    <property type="match status" value="1"/>
</dbReference>
<name>A0A6A4GSB9_9AGAR</name>
<dbReference type="AlphaFoldDB" id="A0A6A4GSB9"/>
<dbReference type="SUPFAM" id="SSF51045">
    <property type="entry name" value="WW domain"/>
    <property type="match status" value="1"/>
</dbReference>
<evidence type="ECO:0000256" key="1">
    <source>
        <dbReference type="SAM" id="MobiDB-lite"/>
    </source>
</evidence>
<proteinExistence type="predicted"/>
<dbReference type="OrthoDB" id="2367685at2759"/>
<evidence type="ECO:0000259" key="2">
    <source>
        <dbReference type="SMART" id="SM00456"/>
    </source>
</evidence>
<organism evidence="3 4">
    <name type="scientific">Gymnopus androsaceus JB14</name>
    <dbReference type="NCBI Taxonomy" id="1447944"/>
    <lineage>
        <taxon>Eukaryota</taxon>
        <taxon>Fungi</taxon>
        <taxon>Dikarya</taxon>
        <taxon>Basidiomycota</taxon>
        <taxon>Agaricomycotina</taxon>
        <taxon>Agaricomycetes</taxon>
        <taxon>Agaricomycetidae</taxon>
        <taxon>Agaricales</taxon>
        <taxon>Marasmiineae</taxon>
        <taxon>Omphalotaceae</taxon>
        <taxon>Gymnopus</taxon>
    </lineage>
</organism>
<protein>
    <recommendedName>
        <fullName evidence="2">WW domain-containing protein</fullName>
    </recommendedName>
</protein>
<feature type="compositionally biased region" description="Basic residues" evidence="1">
    <location>
        <begin position="189"/>
        <end position="200"/>
    </location>
</feature>
<reference evidence="3" key="1">
    <citation type="journal article" date="2019" name="Environ. Microbiol.">
        <title>Fungal ecological strategies reflected in gene transcription - a case study of two litter decomposers.</title>
        <authorList>
            <person name="Barbi F."/>
            <person name="Kohler A."/>
            <person name="Barry K."/>
            <person name="Baskaran P."/>
            <person name="Daum C."/>
            <person name="Fauchery L."/>
            <person name="Ihrmark K."/>
            <person name="Kuo A."/>
            <person name="LaButti K."/>
            <person name="Lipzen A."/>
            <person name="Morin E."/>
            <person name="Grigoriev I.V."/>
            <person name="Henrissat B."/>
            <person name="Lindahl B."/>
            <person name="Martin F."/>
        </authorList>
    </citation>
    <scope>NUCLEOTIDE SEQUENCE</scope>
    <source>
        <strain evidence="3">JB14</strain>
    </source>
</reference>
<accession>A0A6A4GSB9</accession>
<evidence type="ECO:0000313" key="4">
    <source>
        <dbReference type="Proteomes" id="UP000799118"/>
    </source>
</evidence>
<feature type="compositionally biased region" description="Low complexity" evidence="1">
    <location>
        <begin position="131"/>
        <end position="141"/>
    </location>
</feature>
<dbReference type="InterPro" id="IPR001202">
    <property type="entry name" value="WW_dom"/>
</dbReference>
<gene>
    <name evidence="3" type="ORF">BT96DRAFT_981155</name>
</gene>